<feature type="transmembrane region" description="Helical" evidence="10">
    <location>
        <begin position="193"/>
        <end position="214"/>
    </location>
</feature>
<evidence type="ECO:0000256" key="3">
    <source>
        <dbReference type="ARBA" id="ARBA00022606"/>
    </source>
</evidence>
<proteinExistence type="evidence at transcript level"/>
<keyword evidence="7 10" id="KW-0472">Membrane</keyword>
<sequence length="254" mass="29344">MPREEKLSEYFSYRTTVVRFLTIVGLWPKQQTELWYKLLPVLQLIANISSVLATAMFVRKHVNNLDRVIKGMSSMMSYLSNVLKTTCVIINREDAAKLHQMLDAQFFMLLNRPEVSKIILSDVTTFRRLSVMMSFLTYLSCTIYASRPVVIIIYQHVKQIYPITYGLIFPGVYPWKISPNGALYKFHYGLETVSTILAFSVCAGIDLLFTLYIFQMIAQLREMSHCMSNIDTTKNGHKAVENCVIKYEQLMKMS</sequence>
<evidence type="ECO:0000256" key="6">
    <source>
        <dbReference type="ARBA" id="ARBA00022989"/>
    </source>
</evidence>
<evidence type="ECO:0000256" key="10">
    <source>
        <dbReference type="SAM" id="Phobius"/>
    </source>
</evidence>
<dbReference type="GO" id="GO:0005886">
    <property type="term" value="C:plasma membrane"/>
    <property type="evidence" value="ECO:0007669"/>
    <property type="project" value="UniProtKB-SubCell"/>
</dbReference>
<evidence type="ECO:0000256" key="8">
    <source>
        <dbReference type="ARBA" id="ARBA00023170"/>
    </source>
</evidence>
<dbReference type="Pfam" id="PF02949">
    <property type="entry name" value="7tm_6"/>
    <property type="match status" value="1"/>
</dbReference>
<feature type="transmembrane region" description="Helical" evidence="10">
    <location>
        <begin position="12"/>
        <end position="28"/>
    </location>
</feature>
<keyword evidence="6 10" id="KW-1133">Transmembrane helix</keyword>
<keyword evidence="8 11" id="KW-0675">Receptor</keyword>
<evidence type="ECO:0000313" key="11">
    <source>
        <dbReference type="EMBL" id="AID59303.1"/>
    </source>
</evidence>
<comment type="subcellular location">
    <subcellularLocation>
        <location evidence="1">Cell membrane</location>
        <topology evidence="1">Multi-pass membrane protein</topology>
    </subcellularLocation>
</comment>
<dbReference type="AlphaFoldDB" id="A0A0H3U5J7"/>
<evidence type="ECO:0000256" key="4">
    <source>
        <dbReference type="ARBA" id="ARBA00022692"/>
    </source>
</evidence>
<organism evidence="11">
    <name type="scientific">Macrocentrus cingulum</name>
    <dbReference type="NCBI Taxonomy" id="535359"/>
    <lineage>
        <taxon>Eukaryota</taxon>
        <taxon>Metazoa</taxon>
        <taxon>Ecdysozoa</taxon>
        <taxon>Arthropoda</taxon>
        <taxon>Hexapoda</taxon>
        <taxon>Insecta</taxon>
        <taxon>Pterygota</taxon>
        <taxon>Neoptera</taxon>
        <taxon>Endopterygota</taxon>
        <taxon>Hymenoptera</taxon>
        <taxon>Apocrita</taxon>
        <taxon>Ichneumonoidea</taxon>
        <taxon>Braconidae</taxon>
        <taxon>Macrocentrinae</taxon>
        <taxon>Macrocentrus</taxon>
    </lineage>
</organism>
<dbReference type="EMBL" id="KC887065">
    <property type="protein sequence ID" value="AID59303.1"/>
    <property type="molecule type" value="mRNA"/>
</dbReference>
<evidence type="ECO:0000256" key="5">
    <source>
        <dbReference type="ARBA" id="ARBA00022725"/>
    </source>
</evidence>
<evidence type="ECO:0000256" key="9">
    <source>
        <dbReference type="ARBA" id="ARBA00023224"/>
    </source>
</evidence>
<dbReference type="PANTHER" id="PTHR21137:SF35">
    <property type="entry name" value="ODORANT RECEPTOR 19A-RELATED"/>
    <property type="match status" value="1"/>
</dbReference>
<dbReference type="GO" id="GO:0007165">
    <property type="term" value="P:signal transduction"/>
    <property type="evidence" value="ECO:0007669"/>
    <property type="project" value="UniProtKB-KW"/>
</dbReference>
<protein>
    <submittedName>
        <fullName evidence="11">Odorant receptor 3</fullName>
    </submittedName>
</protein>
<keyword evidence="2" id="KW-1003">Cell membrane</keyword>
<accession>A0A0H3U5J7</accession>
<evidence type="ECO:0000256" key="7">
    <source>
        <dbReference type="ARBA" id="ARBA00023136"/>
    </source>
</evidence>
<evidence type="ECO:0000256" key="1">
    <source>
        <dbReference type="ARBA" id="ARBA00004651"/>
    </source>
</evidence>
<reference evidence="11" key="1">
    <citation type="submission" date="2013-04" db="EMBL/GenBank/DDBJ databases">
        <title>Identification and expression analysis of chemosensory receptors genes within the Macrocentrus cingulum antennal cDNA library.</title>
        <authorList>
            <person name="Ahmed T."/>
            <person name="Zhang T."/>
            <person name="Wang Z."/>
            <person name="He K."/>
            <person name="Bai S."/>
        </authorList>
    </citation>
    <scope>NUCLEOTIDE SEQUENCE</scope>
</reference>
<keyword evidence="9" id="KW-0807">Transducer</keyword>
<dbReference type="PANTHER" id="PTHR21137">
    <property type="entry name" value="ODORANT RECEPTOR"/>
    <property type="match status" value="1"/>
</dbReference>
<keyword evidence="4 10" id="KW-0812">Transmembrane</keyword>
<keyword evidence="5" id="KW-0552">Olfaction</keyword>
<dbReference type="GO" id="GO:0005549">
    <property type="term" value="F:odorant binding"/>
    <property type="evidence" value="ECO:0007669"/>
    <property type="project" value="InterPro"/>
</dbReference>
<feature type="transmembrane region" description="Helical" evidence="10">
    <location>
        <begin position="135"/>
        <end position="157"/>
    </location>
</feature>
<name>A0A0H3U5J7_9HYME</name>
<keyword evidence="3" id="KW-0716">Sensory transduction</keyword>
<feature type="transmembrane region" description="Helical" evidence="10">
    <location>
        <begin position="34"/>
        <end position="58"/>
    </location>
</feature>
<dbReference type="InterPro" id="IPR004117">
    <property type="entry name" value="7tm6_olfct_rcpt"/>
</dbReference>
<dbReference type="GO" id="GO:0004984">
    <property type="term" value="F:olfactory receptor activity"/>
    <property type="evidence" value="ECO:0007669"/>
    <property type="project" value="InterPro"/>
</dbReference>
<evidence type="ECO:0000256" key="2">
    <source>
        <dbReference type="ARBA" id="ARBA00022475"/>
    </source>
</evidence>